<dbReference type="EMBL" id="KP899806">
    <property type="protein sequence ID" value="AKJ20316.1"/>
    <property type="molecule type" value="Genomic_DNA"/>
</dbReference>
<evidence type="ECO:0000313" key="8">
    <source>
        <dbReference type="EMBL" id="MIT50615.1"/>
    </source>
</evidence>
<accession>A0A6C8YVS9</accession>
<reference evidence="4" key="1">
    <citation type="submission" date="2015-03" db="EMBL/GenBank/DDBJ databases">
        <title>Complete genome sequences of four Salmonella Typhimurium IncHI1 plasmids and their characteristics.</title>
        <authorList>
            <person name="Kubasova T."/>
            <person name="Matiasovicova J."/>
            <person name="Cejkova D."/>
            <person name="Sekelova Z."/>
            <person name="Polansky O."/>
            <person name="Medvecky M."/>
            <person name="Rychlik I."/>
            <person name="Juricova H."/>
        </authorList>
    </citation>
    <scope>NUCLEOTIDE SEQUENCE</scope>
    <source>
        <strain evidence="3">109/9</strain>
        <strain evidence="4">B71</strain>
        <strain evidence="2">F8475</strain>
        <plasmid evidence="3">p109/9</plasmid>
        <plasmid evidence="4">pB71</plasmid>
        <plasmid evidence="2">pF8475</plasmid>
    </source>
</reference>
<reference evidence="8" key="3">
    <citation type="submission" date="2018-08" db="EMBL/GenBank/DDBJ databases">
        <authorList>
            <person name="Ashton P.M."/>
            <person name="Dallman T."/>
            <person name="Nair S."/>
            <person name="De Pinna E."/>
            <person name="Peters T."/>
            <person name="Grant K."/>
        </authorList>
    </citation>
    <scope>NUCLEOTIDE SEQUENCE [LARGE SCALE GENOMIC DNA]</scope>
    <source>
        <strain evidence="8">29290</strain>
    </source>
</reference>
<sequence>MRGIFPLCGVFMTSQYEIPPHTYRFPYRINMPLLILFWDAKQLGITFVTIASGNIFDFFITSVVVAVVFWFAYKKAAEEGIRGKLKHKLWWYGFFPGKSVFSSRYFTDPFIRNLYS</sequence>
<gene>
    <name evidence="4" type="primary">traL</name>
    <name evidence="2" type="synonym">trhL</name>
    <name evidence="8" type="ORF">AU613_17300</name>
    <name evidence="6" type="ORF">G0K70_22045</name>
    <name evidence="5" type="ORF">G0K78_19945</name>
    <name evidence="7" type="ORF">G9C49_004085</name>
</gene>
<evidence type="ECO:0000313" key="5">
    <source>
        <dbReference type="EMBL" id="HAC9687844.1"/>
    </source>
</evidence>
<dbReference type="InterPro" id="IPR009838">
    <property type="entry name" value="T4SS_TraL"/>
</dbReference>
<name>A0A0G3B2H8_SALTM</name>
<dbReference type="EMBL" id="KP899804">
    <property type="protein sequence ID" value="AKJ19940.1"/>
    <property type="molecule type" value="Genomic_DNA"/>
</dbReference>
<dbReference type="EMBL" id="RSUA01000035">
    <property type="protein sequence ID" value="MIT50615.1"/>
    <property type="molecule type" value="Genomic_DNA"/>
</dbReference>
<reference evidence="5" key="4">
    <citation type="submission" date="2019-01" db="EMBL/GenBank/DDBJ databases">
        <authorList>
            <consortium name="NCBI Pathogen Detection Project"/>
        </authorList>
    </citation>
    <scope>NUCLEOTIDE SEQUENCE</scope>
    <source>
        <strain evidence="7">2011-60-876-1</strain>
        <strain evidence="5">S05012-15</strain>
        <strain evidence="6">S05117-15</strain>
    </source>
</reference>
<keyword evidence="1" id="KW-0472">Membrane</keyword>
<feature type="transmembrane region" description="Helical" evidence="1">
    <location>
        <begin position="43"/>
        <end position="73"/>
    </location>
</feature>
<dbReference type="Pfam" id="PF07178">
    <property type="entry name" value="TraL"/>
    <property type="match status" value="1"/>
</dbReference>
<evidence type="ECO:0000313" key="2">
    <source>
        <dbReference type="EMBL" id="AKJ19940.1"/>
    </source>
</evidence>
<reference evidence="5" key="2">
    <citation type="journal article" date="2018" name="Genome Biol.">
        <title>SKESA: strategic k-mer extension for scrupulous assemblies.</title>
        <authorList>
            <person name="Souvorov A."/>
            <person name="Agarwala R."/>
            <person name="Lipman D.J."/>
        </authorList>
    </citation>
    <scope>NUCLEOTIDE SEQUENCE</scope>
    <source>
        <strain evidence="7">2011-60-876-1</strain>
        <strain evidence="5">S05012-15</strain>
        <strain evidence="6">S05117-15</strain>
    </source>
</reference>
<geneLocation type="plasmid" evidence="2">
    <name>pF8475</name>
</geneLocation>
<keyword evidence="4" id="KW-0614">Plasmid</keyword>
<organism evidence="4">
    <name type="scientific">Salmonella typhimurium</name>
    <dbReference type="NCBI Taxonomy" id="90371"/>
    <lineage>
        <taxon>Bacteria</taxon>
        <taxon>Pseudomonadati</taxon>
        <taxon>Pseudomonadota</taxon>
        <taxon>Gammaproteobacteria</taxon>
        <taxon>Enterobacterales</taxon>
        <taxon>Enterobacteriaceae</taxon>
        <taxon>Salmonella</taxon>
    </lineage>
</organism>
<evidence type="ECO:0000256" key="1">
    <source>
        <dbReference type="SAM" id="Phobius"/>
    </source>
</evidence>
<dbReference type="EMBL" id="DAATVE010000030">
    <property type="protein sequence ID" value="HAF0254074.1"/>
    <property type="molecule type" value="Genomic_DNA"/>
</dbReference>
<keyword evidence="1" id="KW-0812">Transmembrane</keyword>
<dbReference type="EMBL" id="KP899805">
    <property type="protein sequence ID" value="AKJ20139.1"/>
    <property type="molecule type" value="Genomic_DNA"/>
</dbReference>
<accession>A0A0G3B2H8</accession>
<evidence type="ECO:0000313" key="6">
    <source>
        <dbReference type="EMBL" id="HAC9693291.1"/>
    </source>
</evidence>
<protein>
    <submittedName>
        <fullName evidence="2 5">Plasmid transfer protein</fullName>
    </submittedName>
    <submittedName>
        <fullName evidence="4">TraL</fullName>
    </submittedName>
    <submittedName>
        <fullName evidence="3">TrhL</fullName>
    </submittedName>
</protein>
<dbReference type="EMBL" id="DAANFV010000017">
    <property type="protein sequence ID" value="HAC9687844.1"/>
    <property type="molecule type" value="Genomic_DNA"/>
</dbReference>
<evidence type="ECO:0000313" key="3">
    <source>
        <dbReference type="EMBL" id="AKJ20139.1"/>
    </source>
</evidence>
<evidence type="ECO:0000313" key="4">
    <source>
        <dbReference type="EMBL" id="AKJ20316.1"/>
    </source>
</evidence>
<dbReference type="GO" id="GO:0019867">
    <property type="term" value="C:outer membrane"/>
    <property type="evidence" value="ECO:0007669"/>
    <property type="project" value="InterPro"/>
</dbReference>
<evidence type="ECO:0000313" key="7">
    <source>
        <dbReference type="EMBL" id="HAF0254074.1"/>
    </source>
</evidence>
<keyword evidence="1" id="KW-1133">Transmembrane helix</keyword>
<proteinExistence type="predicted"/>
<geneLocation type="plasmid" evidence="3">
    <name>p109/9</name>
</geneLocation>
<geneLocation type="plasmid" evidence="4">
    <name>pB71</name>
</geneLocation>
<dbReference type="AlphaFoldDB" id="A0A0G3B2H8"/>
<dbReference type="EMBL" id="DAANFW010000028">
    <property type="protein sequence ID" value="HAC9693291.1"/>
    <property type="molecule type" value="Genomic_DNA"/>
</dbReference>
<dbReference type="Proteomes" id="UP000885258">
    <property type="component" value="Unassembled WGS sequence"/>
</dbReference>